<keyword evidence="2" id="KW-1185">Reference proteome</keyword>
<evidence type="ECO:0000313" key="2">
    <source>
        <dbReference type="Proteomes" id="UP001054945"/>
    </source>
</evidence>
<name>A0AAV4MUN6_CAEEX</name>
<protein>
    <submittedName>
        <fullName evidence="1">Uncharacterized protein</fullName>
    </submittedName>
</protein>
<accession>A0AAV4MUN6</accession>
<sequence length="41" mass="4658">AFYGIDLQEGTETIKKIRGRYATDVFTEKALDIISSHNDQL</sequence>
<dbReference type="EMBL" id="BPLR01002654">
    <property type="protein sequence ID" value="GIX76165.1"/>
    <property type="molecule type" value="Genomic_DNA"/>
</dbReference>
<comment type="caution">
    <text evidence="1">The sequence shown here is derived from an EMBL/GenBank/DDBJ whole genome shotgun (WGS) entry which is preliminary data.</text>
</comment>
<proteinExistence type="predicted"/>
<dbReference type="Proteomes" id="UP001054945">
    <property type="component" value="Unassembled WGS sequence"/>
</dbReference>
<reference evidence="1 2" key="1">
    <citation type="submission" date="2021-06" db="EMBL/GenBank/DDBJ databases">
        <title>Caerostris extrusa draft genome.</title>
        <authorList>
            <person name="Kono N."/>
            <person name="Arakawa K."/>
        </authorList>
    </citation>
    <scope>NUCLEOTIDE SEQUENCE [LARGE SCALE GENOMIC DNA]</scope>
</reference>
<feature type="non-terminal residue" evidence="1">
    <location>
        <position position="1"/>
    </location>
</feature>
<organism evidence="1 2">
    <name type="scientific">Caerostris extrusa</name>
    <name type="common">Bark spider</name>
    <name type="synonym">Caerostris bankana</name>
    <dbReference type="NCBI Taxonomy" id="172846"/>
    <lineage>
        <taxon>Eukaryota</taxon>
        <taxon>Metazoa</taxon>
        <taxon>Ecdysozoa</taxon>
        <taxon>Arthropoda</taxon>
        <taxon>Chelicerata</taxon>
        <taxon>Arachnida</taxon>
        <taxon>Araneae</taxon>
        <taxon>Araneomorphae</taxon>
        <taxon>Entelegynae</taxon>
        <taxon>Araneoidea</taxon>
        <taxon>Araneidae</taxon>
        <taxon>Caerostris</taxon>
    </lineage>
</organism>
<evidence type="ECO:0000313" key="1">
    <source>
        <dbReference type="EMBL" id="GIX76165.1"/>
    </source>
</evidence>
<dbReference type="AlphaFoldDB" id="A0AAV4MUN6"/>
<gene>
    <name evidence="1" type="ORF">CEXT_257571</name>
</gene>